<reference evidence="1 2" key="1">
    <citation type="journal article" date="2021" name="Genome Biol.">
        <title>AFLAP: assembly-free linkage analysis pipeline using k-mers from genome sequencing data.</title>
        <authorList>
            <person name="Fletcher K."/>
            <person name="Zhang L."/>
            <person name="Gil J."/>
            <person name="Han R."/>
            <person name="Cavanaugh K."/>
            <person name="Michelmore R."/>
        </authorList>
    </citation>
    <scope>NUCLEOTIDE SEQUENCE [LARGE SCALE GENOMIC DNA]</scope>
    <source>
        <strain evidence="1 2">SF5</strain>
    </source>
</reference>
<evidence type="ECO:0000313" key="2">
    <source>
        <dbReference type="Proteomes" id="UP000294530"/>
    </source>
</evidence>
<sequence>MTLASSHQSDQYTCTAGVLIVDLVYNDSGVVARVGPVHMPFLMGVVTYTTLPQLLTSYCRTKAAEVATAICSWNKGYVSLKKSMGFVLPHEGGEGPNAPHVAKCFCCAKLSETFSNIHLFKYFPARIF</sequence>
<dbReference type="AlphaFoldDB" id="A0A976FHF1"/>
<dbReference type="GeneID" id="94353091"/>
<keyword evidence="2" id="KW-1185">Reference proteome</keyword>
<name>A0A976FHF1_BRELC</name>
<dbReference type="KEGG" id="blac:94353091"/>
<dbReference type="OrthoDB" id="64220at2759"/>
<comment type="caution">
    <text evidence="1">The sequence shown here is derived from an EMBL/GenBank/DDBJ whole genome shotgun (WGS) entry which is preliminary data.</text>
</comment>
<dbReference type="RefSeq" id="XP_067816185.1">
    <property type="nucleotide sequence ID" value="XM_067967420.1"/>
</dbReference>
<dbReference type="Proteomes" id="UP000294530">
    <property type="component" value="Unassembled WGS sequence"/>
</dbReference>
<gene>
    <name evidence="1" type="ORF">CCR75_009379</name>
</gene>
<protein>
    <submittedName>
        <fullName evidence="1">Uncharacterized protein</fullName>
    </submittedName>
</protein>
<evidence type="ECO:0000313" key="1">
    <source>
        <dbReference type="EMBL" id="TDH66686.1"/>
    </source>
</evidence>
<accession>A0A976FHF1</accession>
<dbReference type="EMBL" id="SHOA02000006">
    <property type="protein sequence ID" value="TDH66686.1"/>
    <property type="molecule type" value="Genomic_DNA"/>
</dbReference>
<proteinExistence type="predicted"/>
<organism evidence="1 2">
    <name type="scientific">Bremia lactucae</name>
    <name type="common">Lettuce downy mildew</name>
    <dbReference type="NCBI Taxonomy" id="4779"/>
    <lineage>
        <taxon>Eukaryota</taxon>
        <taxon>Sar</taxon>
        <taxon>Stramenopiles</taxon>
        <taxon>Oomycota</taxon>
        <taxon>Peronosporomycetes</taxon>
        <taxon>Peronosporales</taxon>
        <taxon>Peronosporaceae</taxon>
        <taxon>Bremia</taxon>
    </lineage>
</organism>